<evidence type="ECO:0000313" key="1">
    <source>
        <dbReference type="EMBL" id="CAJ2675704.1"/>
    </source>
</evidence>
<comment type="caution">
    <text evidence="1">The sequence shown here is derived from an EMBL/GenBank/DDBJ whole genome shotgun (WGS) entry which is preliminary data.</text>
</comment>
<dbReference type="EMBL" id="CASHSV030000716">
    <property type="protein sequence ID" value="CAJ2675704.1"/>
    <property type="molecule type" value="Genomic_DNA"/>
</dbReference>
<reference evidence="1" key="1">
    <citation type="submission" date="2023-10" db="EMBL/GenBank/DDBJ databases">
        <authorList>
            <person name="Rodriguez Cubillos JULIANA M."/>
            <person name="De Vega J."/>
        </authorList>
    </citation>
    <scope>NUCLEOTIDE SEQUENCE</scope>
</reference>
<sequence>MAHRNNFFMAILMVVLLFSVGMHKTEAECIGPCYSSDVGSVASCKKACENRGHRSYTCTNDHKCCCTDIKINL</sequence>
<proteinExistence type="predicted"/>
<dbReference type="Proteomes" id="UP001177021">
    <property type="component" value="Unassembled WGS sequence"/>
</dbReference>
<gene>
    <name evidence="1" type="ORF">MILVUS5_LOCUS38661</name>
</gene>
<name>A0ACB0M4U8_TRIPR</name>
<accession>A0ACB0M4U8</accession>
<evidence type="ECO:0000313" key="2">
    <source>
        <dbReference type="Proteomes" id="UP001177021"/>
    </source>
</evidence>
<keyword evidence="2" id="KW-1185">Reference proteome</keyword>
<organism evidence="1 2">
    <name type="scientific">Trifolium pratense</name>
    <name type="common">Red clover</name>
    <dbReference type="NCBI Taxonomy" id="57577"/>
    <lineage>
        <taxon>Eukaryota</taxon>
        <taxon>Viridiplantae</taxon>
        <taxon>Streptophyta</taxon>
        <taxon>Embryophyta</taxon>
        <taxon>Tracheophyta</taxon>
        <taxon>Spermatophyta</taxon>
        <taxon>Magnoliopsida</taxon>
        <taxon>eudicotyledons</taxon>
        <taxon>Gunneridae</taxon>
        <taxon>Pentapetalae</taxon>
        <taxon>rosids</taxon>
        <taxon>fabids</taxon>
        <taxon>Fabales</taxon>
        <taxon>Fabaceae</taxon>
        <taxon>Papilionoideae</taxon>
        <taxon>50 kb inversion clade</taxon>
        <taxon>NPAAA clade</taxon>
        <taxon>Hologalegina</taxon>
        <taxon>IRL clade</taxon>
        <taxon>Trifolieae</taxon>
        <taxon>Trifolium</taxon>
    </lineage>
</organism>
<protein>
    <submittedName>
        <fullName evidence="1">Uncharacterized protein</fullName>
    </submittedName>
</protein>